<proteinExistence type="predicted"/>
<dbReference type="Pfam" id="PF05225">
    <property type="entry name" value="HTH_psq"/>
    <property type="match status" value="1"/>
</dbReference>
<dbReference type="AlphaFoldDB" id="A0A8S3W0X9"/>
<reference evidence="4" key="1">
    <citation type="submission" date="2021-04" db="EMBL/GenBank/DDBJ databases">
        <authorList>
            <person name="Tunstrom K."/>
        </authorList>
    </citation>
    <scope>NUCLEOTIDE SEQUENCE</scope>
</reference>
<dbReference type="OrthoDB" id="8058166at2759"/>
<keyword evidence="5" id="KW-1185">Reference proteome</keyword>
<protein>
    <submittedName>
        <fullName evidence="4">(apollo) hypothetical protein</fullName>
    </submittedName>
</protein>
<dbReference type="InterPro" id="IPR007889">
    <property type="entry name" value="HTH_Psq"/>
</dbReference>
<organism evidence="4 5">
    <name type="scientific">Parnassius apollo</name>
    <name type="common">Apollo butterfly</name>
    <name type="synonym">Papilio apollo</name>
    <dbReference type="NCBI Taxonomy" id="110799"/>
    <lineage>
        <taxon>Eukaryota</taxon>
        <taxon>Metazoa</taxon>
        <taxon>Ecdysozoa</taxon>
        <taxon>Arthropoda</taxon>
        <taxon>Hexapoda</taxon>
        <taxon>Insecta</taxon>
        <taxon>Pterygota</taxon>
        <taxon>Neoptera</taxon>
        <taxon>Endopterygota</taxon>
        <taxon>Lepidoptera</taxon>
        <taxon>Glossata</taxon>
        <taxon>Ditrysia</taxon>
        <taxon>Papilionoidea</taxon>
        <taxon>Papilionidae</taxon>
        <taxon>Parnassiinae</taxon>
        <taxon>Parnassini</taxon>
        <taxon>Parnassius</taxon>
        <taxon>Parnassius</taxon>
    </lineage>
</organism>
<accession>A0A8S3W0X9</accession>
<feature type="domain" description="HTH CENPB-type" evidence="3">
    <location>
        <begin position="57"/>
        <end position="134"/>
    </location>
</feature>
<name>A0A8S3W0X9_PARAO</name>
<evidence type="ECO:0000259" key="3">
    <source>
        <dbReference type="PROSITE" id="PS51253"/>
    </source>
</evidence>
<dbReference type="Proteomes" id="UP000691718">
    <property type="component" value="Unassembled WGS sequence"/>
</dbReference>
<evidence type="ECO:0000313" key="4">
    <source>
        <dbReference type="EMBL" id="CAG4934089.1"/>
    </source>
</evidence>
<dbReference type="Pfam" id="PF03221">
    <property type="entry name" value="HTH_Tnp_Tc5"/>
    <property type="match status" value="1"/>
</dbReference>
<evidence type="ECO:0000256" key="1">
    <source>
        <dbReference type="ARBA" id="ARBA00023125"/>
    </source>
</evidence>
<comment type="caution">
    <text evidence="4">The sequence shown here is derived from an EMBL/GenBank/DDBJ whole genome shotgun (WGS) entry which is preliminary data.</text>
</comment>
<dbReference type="InterPro" id="IPR006600">
    <property type="entry name" value="HTH_CenpB_DNA-bd_dom"/>
</dbReference>
<dbReference type="EMBL" id="CAJQZP010000031">
    <property type="protein sequence ID" value="CAG4934089.1"/>
    <property type="molecule type" value="Genomic_DNA"/>
</dbReference>
<gene>
    <name evidence="4" type="ORF">PAPOLLO_LOCUS776</name>
</gene>
<evidence type="ECO:0000313" key="5">
    <source>
        <dbReference type="Proteomes" id="UP000691718"/>
    </source>
</evidence>
<sequence length="161" mass="18694">MEPSQKRKRGSGWSQTDLQNALDDIKNNQMSERAAALKYNIPRRTLKNHIKSGSVVKRIGRKAVFTDTQEKELVERIKKFSSIGMPLTPKIIRKQAYLFCERNNIQNPFSDKKLTAGKKWLNNFLARNKDISQRKAQFMNPARAQKLNKHIVDKHFKAKQS</sequence>
<keyword evidence="1" id="KW-0238">DNA-binding</keyword>
<dbReference type="PROSITE" id="PS51253">
    <property type="entry name" value="HTH_CENPB"/>
    <property type="match status" value="1"/>
</dbReference>
<dbReference type="GO" id="GO:0003677">
    <property type="term" value="F:DNA binding"/>
    <property type="evidence" value="ECO:0007669"/>
    <property type="project" value="UniProtKB-KW"/>
</dbReference>
<evidence type="ECO:0000256" key="2">
    <source>
        <dbReference type="ARBA" id="ARBA00023242"/>
    </source>
</evidence>
<keyword evidence="2" id="KW-0539">Nucleus</keyword>